<name>A0A8H9KUI4_9SPHI</name>
<dbReference type="CDD" id="cd03814">
    <property type="entry name" value="GT4-like"/>
    <property type="match status" value="1"/>
</dbReference>
<evidence type="ECO:0000259" key="1">
    <source>
        <dbReference type="Pfam" id="PF00534"/>
    </source>
</evidence>
<organism evidence="3 4">
    <name type="scientific">Sphingobacterium cellulitidis</name>
    <dbReference type="NCBI Taxonomy" id="1768011"/>
    <lineage>
        <taxon>Bacteria</taxon>
        <taxon>Pseudomonadati</taxon>
        <taxon>Bacteroidota</taxon>
        <taxon>Sphingobacteriia</taxon>
        <taxon>Sphingobacteriales</taxon>
        <taxon>Sphingobacteriaceae</taxon>
        <taxon>Sphingobacterium</taxon>
    </lineage>
</organism>
<dbReference type="Pfam" id="PF13439">
    <property type="entry name" value="Glyco_transf_4"/>
    <property type="match status" value="1"/>
</dbReference>
<dbReference type="RefSeq" id="WP_094255150.1">
    <property type="nucleotide sequence ID" value="NZ_BMKM01000004.1"/>
</dbReference>
<proteinExistence type="predicted"/>
<dbReference type="InterPro" id="IPR028098">
    <property type="entry name" value="Glyco_trans_4-like_N"/>
</dbReference>
<dbReference type="PANTHER" id="PTHR45947:SF3">
    <property type="entry name" value="SULFOQUINOVOSYL TRANSFERASE SQD2"/>
    <property type="match status" value="1"/>
</dbReference>
<dbReference type="GO" id="GO:0016757">
    <property type="term" value="F:glycosyltransferase activity"/>
    <property type="evidence" value="ECO:0007669"/>
    <property type="project" value="InterPro"/>
</dbReference>
<dbReference type="EMBL" id="BMKM01000004">
    <property type="protein sequence ID" value="GGE22557.1"/>
    <property type="molecule type" value="Genomic_DNA"/>
</dbReference>
<dbReference type="InterPro" id="IPR001296">
    <property type="entry name" value="Glyco_trans_1"/>
</dbReference>
<reference evidence="3" key="2">
    <citation type="submission" date="2020-09" db="EMBL/GenBank/DDBJ databases">
        <authorList>
            <person name="Sun Q."/>
            <person name="Zhou Y."/>
        </authorList>
    </citation>
    <scope>NUCLEOTIDE SEQUENCE</scope>
    <source>
        <strain evidence="3">CGMCC 1.15966</strain>
    </source>
</reference>
<evidence type="ECO:0000259" key="2">
    <source>
        <dbReference type="Pfam" id="PF13439"/>
    </source>
</evidence>
<sequence>MKKVAFFSEILIEDFDGASRTMFQIINRIDHAAFSYLFIYGKGPENFRTHQSYQVPTFKIPINDDYSFAVPQLSKWKLEETLDNFAPDVIHIATPSLLGFFAMKYARKKNIPIISIYHTHFISYIAYYLRNLSSLIRPAEYWMRRAMLRFYNSCHKIYVPANNIMDELKEIGIQPDRLTLWQRGIDLRLFNPEKADSNYIRKISNNDKPNILFASRLVWEKNVQTLIDIYQQLKKSNIEYNLIIAGDGAAKEEAQALMPTAIFLGKLDHEELSKLYASSDVFLFTSTSETYGNVVIEAMASGLPCVIANGGGSSSLIEHGRTGYKCMPNNALEYVYFIHKILSDNSIKQEFQQAGLSYVKKLDWGKLAETYFDDIQELASEPLNSMAWANN</sequence>
<keyword evidence="4" id="KW-1185">Reference proteome</keyword>
<evidence type="ECO:0000313" key="3">
    <source>
        <dbReference type="EMBL" id="GGE22557.1"/>
    </source>
</evidence>
<evidence type="ECO:0000313" key="4">
    <source>
        <dbReference type="Proteomes" id="UP000614460"/>
    </source>
</evidence>
<feature type="domain" description="Glycosyl transferase family 1" evidence="1">
    <location>
        <begin position="204"/>
        <end position="355"/>
    </location>
</feature>
<dbReference type="AlphaFoldDB" id="A0A8H9KUI4"/>
<dbReference type="Pfam" id="PF00534">
    <property type="entry name" value="Glycos_transf_1"/>
    <property type="match status" value="1"/>
</dbReference>
<comment type="caution">
    <text evidence="3">The sequence shown here is derived from an EMBL/GenBank/DDBJ whole genome shotgun (WGS) entry which is preliminary data.</text>
</comment>
<reference evidence="3" key="1">
    <citation type="journal article" date="2014" name="Int. J. Syst. Evol. Microbiol.">
        <title>Complete genome sequence of Corynebacterium casei LMG S-19264T (=DSM 44701T), isolated from a smear-ripened cheese.</title>
        <authorList>
            <consortium name="US DOE Joint Genome Institute (JGI-PGF)"/>
            <person name="Walter F."/>
            <person name="Albersmeier A."/>
            <person name="Kalinowski J."/>
            <person name="Ruckert C."/>
        </authorList>
    </citation>
    <scope>NUCLEOTIDE SEQUENCE</scope>
    <source>
        <strain evidence="3">CGMCC 1.15966</strain>
    </source>
</reference>
<dbReference type="PANTHER" id="PTHR45947">
    <property type="entry name" value="SULFOQUINOVOSYL TRANSFERASE SQD2"/>
    <property type="match status" value="1"/>
</dbReference>
<dbReference type="SUPFAM" id="SSF53756">
    <property type="entry name" value="UDP-Glycosyltransferase/glycogen phosphorylase"/>
    <property type="match status" value="1"/>
</dbReference>
<feature type="domain" description="Glycosyltransferase subfamily 4-like N-terminal" evidence="2">
    <location>
        <begin position="16"/>
        <end position="187"/>
    </location>
</feature>
<dbReference type="Proteomes" id="UP000614460">
    <property type="component" value="Unassembled WGS sequence"/>
</dbReference>
<gene>
    <name evidence="3" type="ORF">GCM10011516_20310</name>
</gene>
<dbReference type="Gene3D" id="3.40.50.2000">
    <property type="entry name" value="Glycogen Phosphorylase B"/>
    <property type="match status" value="2"/>
</dbReference>
<dbReference type="InterPro" id="IPR050194">
    <property type="entry name" value="Glycosyltransferase_grp1"/>
</dbReference>
<protein>
    <submittedName>
        <fullName evidence="3">Uncharacterized protein</fullName>
    </submittedName>
</protein>
<accession>A0A8H9KUI4</accession>